<feature type="compositionally biased region" description="Basic and acidic residues" evidence="1">
    <location>
        <begin position="543"/>
        <end position="556"/>
    </location>
</feature>
<dbReference type="OrthoDB" id="4080456at2759"/>
<dbReference type="InterPro" id="IPR003892">
    <property type="entry name" value="CUE"/>
</dbReference>
<organism evidence="4 5">
    <name type="scientific">Tremella mesenterica</name>
    <name type="common">Jelly fungus</name>
    <dbReference type="NCBI Taxonomy" id="5217"/>
    <lineage>
        <taxon>Eukaryota</taxon>
        <taxon>Fungi</taxon>
        <taxon>Dikarya</taxon>
        <taxon>Basidiomycota</taxon>
        <taxon>Agaricomycotina</taxon>
        <taxon>Tremellomycetes</taxon>
        <taxon>Tremellales</taxon>
        <taxon>Tremellaceae</taxon>
        <taxon>Tremella</taxon>
    </lineage>
</organism>
<dbReference type="GO" id="GO:0004519">
    <property type="term" value="F:endonuclease activity"/>
    <property type="evidence" value="ECO:0007669"/>
    <property type="project" value="TreeGrafter"/>
</dbReference>
<dbReference type="PROSITE" id="PS51140">
    <property type="entry name" value="CUE"/>
    <property type="match status" value="1"/>
</dbReference>
<dbReference type="SUPFAM" id="SSF160443">
    <property type="entry name" value="SMR domain-like"/>
    <property type="match status" value="1"/>
</dbReference>
<feature type="region of interest" description="Disordered" evidence="1">
    <location>
        <begin position="516"/>
        <end position="556"/>
    </location>
</feature>
<feature type="compositionally biased region" description="Low complexity" evidence="1">
    <location>
        <begin position="121"/>
        <end position="137"/>
    </location>
</feature>
<feature type="domain" description="Smr" evidence="2">
    <location>
        <begin position="613"/>
        <end position="707"/>
    </location>
</feature>
<comment type="caution">
    <text evidence="4">The sequence shown here is derived from an EMBL/GenBank/DDBJ whole genome shotgun (WGS) entry which is preliminary data.</text>
</comment>
<evidence type="ECO:0000259" key="3">
    <source>
        <dbReference type="PROSITE" id="PS51140"/>
    </source>
</evidence>
<evidence type="ECO:0000313" key="4">
    <source>
        <dbReference type="EMBL" id="RXK35736.1"/>
    </source>
</evidence>
<reference evidence="4 5" key="1">
    <citation type="submission" date="2016-06" db="EMBL/GenBank/DDBJ databases">
        <title>Evolution of pathogenesis and genome organization in the Tremellales.</title>
        <authorList>
            <person name="Cuomo C."/>
            <person name="Litvintseva A."/>
            <person name="Heitman J."/>
            <person name="Chen Y."/>
            <person name="Sun S."/>
            <person name="Springer D."/>
            <person name="Dromer F."/>
            <person name="Young S."/>
            <person name="Zeng Q."/>
            <person name="Chapman S."/>
            <person name="Gujja S."/>
            <person name="Saif S."/>
            <person name="Birren B."/>
        </authorList>
    </citation>
    <scope>NUCLEOTIDE SEQUENCE [LARGE SCALE GENOMIC DNA]</scope>
    <source>
        <strain evidence="4 5">ATCC 28783</strain>
    </source>
</reference>
<feature type="domain" description="CUE" evidence="3">
    <location>
        <begin position="141"/>
        <end position="183"/>
    </location>
</feature>
<name>A0A4Q1BD21_TREME</name>
<dbReference type="InParanoid" id="A0A4Q1BD21"/>
<dbReference type="GO" id="GO:0005634">
    <property type="term" value="C:nucleus"/>
    <property type="evidence" value="ECO:0007669"/>
    <property type="project" value="TreeGrafter"/>
</dbReference>
<dbReference type="EMBL" id="SDIL01000123">
    <property type="protein sequence ID" value="RXK35736.1"/>
    <property type="molecule type" value="Genomic_DNA"/>
</dbReference>
<dbReference type="InterPro" id="IPR002625">
    <property type="entry name" value="Smr_dom"/>
</dbReference>
<protein>
    <recommendedName>
        <fullName evidence="6">Smr domain-containing protein</fullName>
    </recommendedName>
</protein>
<dbReference type="STRING" id="5217.A0A4Q1BD21"/>
<dbReference type="PANTHER" id="PTHR46535:SF1">
    <property type="entry name" value="NEDD4-BINDING PROTEIN 2"/>
    <property type="match status" value="1"/>
</dbReference>
<dbReference type="AlphaFoldDB" id="A0A4Q1BD21"/>
<dbReference type="GO" id="GO:0043130">
    <property type="term" value="F:ubiquitin binding"/>
    <property type="evidence" value="ECO:0007669"/>
    <property type="project" value="InterPro"/>
</dbReference>
<feature type="compositionally biased region" description="Low complexity" evidence="1">
    <location>
        <begin position="211"/>
        <end position="233"/>
    </location>
</feature>
<dbReference type="InterPro" id="IPR036063">
    <property type="entry name" value="Smr_dom_sf"/>
</dbReference>
<accession>A0A4Q1BD21</accession>
<evidence type="ECO:0000259" key="2">
    <source>
        <dbReference type="PROSITE" id="PS50828"/>
    </source>
</evidence>
<feature type="compositionally biased region" description="Low complexity" evidence="1">
    <location>
        <begin position="521"/>
        <end position="540"/>
    </location>
</feature>
<dbReference type="InterPro" id="IPR052772">
    <property type="entry name" value="Endo/PolyKinase_Domain-Protein"/>
</dbReference>
<dbReference type="VEuPathDB" id="FungiDB:TREMEDRAFT_70985"/>
<evidence type="ECO:0000313" key="5">
    <source>
        <dbReference type="Proteomes" id="UP000289152"/>
    </source>
</evidence>
<dbReference type="Proteomes" id="UP000289152">
    <property type="component" value="Unassembled WGS sequence"/>
</dbReference>
<gene>
    <name evidence="4" type="ORF">M231_06977</name>
</gene>
<feature type="region of interest" description="Disordered" evidence="1">
    <location>
        <begin position="204"/>
        <end position="281"/>
    </location>
</feature>
<evidence type="ECO:0008006" key="6">
    <source>
        <dbReference type="Google" id="ProtNLM"/>
    </source>
</evidence>
<dbReference type="Gene3D" id="3.30.1370.110">
    <property type="match status" value="1"/>
</dbReference>
<dbReference type="PANTHER" id="PTHR46535">
    <property type="entry name" value="NEDD4-BINDING PROTEIN 2"/>
    <property type="match status" value="1"/>
</dbReference>
<evidence type="ECO:0000256" key="1">
    <source>
        <dbReference type="SAM" id="MobiDB-lite"/>
    </source>
</evidence>
<sequence>MARQKDKQTAGISENVIHRNNHEHLDSEALASTLSVEFPLLDPTLILALLLDRDPSTLSDHLEEIRNQLGILEATLVPDLEDTHVDEEPSDDIGVEIDKLDVNDIELARAGLPDNTSTSTSEVASFPSQASSSTSVADETSFLDDIEHLKSLFPDTSEKDSREALETQPDIAGAIDYLLSIEAIRESEKHGYWLAEESEQHAQSFGPLVPSSSSRSSLASKKSTSHPSTSSGSARKKEKSTITIPIIDTLQRQTPSSSRPSSRAASPKRRSPSTSTTLHDSPNAWATLASLSNALSDLLPPFPPEHFLSYFHSPHYPSAYSAARASLTAIPPDDSDQVDEVSRSVLEDVYGVSLIDDEGSLVIDLRICVQAARGDISTVLDLMDMLADLCEWPCNETDIDRLDKSILHTSKPMSNAIPSSPRSQPSAGAFQRDVIVRPKPQAVKEIKAKVVPGSQSSASAATNPVAMDNFGSAYPSQFVLPRDPESYHPLEWRSQDRRQPRRNSSHPHSAHIPAYARNQLPNNPSSNSLYSSPPSTSSPSMEECLRRADEERKRRTDAIRAAGRHLAGGKAANRIVSGHYALEAREAASRAREWDMRAANTAVIFQLQRGNTIDLHHMTIDEATSAALGAAEEWYAKEKAKNFYGRESVNRKFVPTNELRIVTGVGRHSAGKVGVLGPAVSAALEREGWRVDRGENSRGYLVISGHR</sequence>
<dbReference type="PROSITE" id="PS50828">
    <property type="entry name" value="SMR"/>
    <property type="match status" value="1"/>
</dbReference>
<feature type="compositionally biased region" description="Low complexity" evidence="1">
    <location>
        <begin position="254"/>
        <end position="265"/>
    </location>
</feature>
<keyword evidence="5" id="KW-1185">Reference proteome</keyword>
<feature type="region of interest" description="Disordered" evidence="1">
    <location>
        <begin position="111"/>
        <end position="139"/>
    </location>
</feature>
<proteinExistence type="predicted"/>